<name>A0ABD2QC02_9PLAT</name>
<accession>A0ABD2QC02</accession>
<feature type="region of interest" description="Disordered" evidence="1">
    <location>
        <begin position="95"/>
        <end position="117"/>
    </location>
</feature>
<organism evidence="2 3">
    <name type="scientific">Cichlidogyrus casuarinus</name>
    <dbReference type="NCBI Taxonomy" id="1844966"/>
    <lineage>
        <taxon>Eukaryota</taxon>
        <taxon>Metazoa</taxon>
        <taxon>Spiralia</taxon>
        <taxon>Lophotrochozoa</taxon>
        <taxon>Platyhelminthes</taxon>
        <taxon>Monogenea</taxon>
        <taxon>Monopisthocotylea</taxon>
        <taxon>Dactylogyridea</taxon>
        <taxon>Ancyrocephalidae</taxon>
        <taxon>Cichlidogyrus</taxon>
    </lineage>
</organism>
<evidence type="ECO:0000313" key="2">
    <source>
        <dbReference type="EMBL" id="KAL3317054.1"/>
    </source>
</evidence>
<dbReference type="EMBL" id="JBJKFK010000439">
    <property type="protein sequence ID" value="KAL3317054.1"/>
    <property type="molecule type" value="Genomic_DNA"/>
</dbReference>
<feature type="compositionally biased region" description="Basic and acidic residues" evidence="1">
    <location>
        <begin position="1"/>
        <end position="17"/>
    </location>
</feature>
<comment type="caution">
    <text evidence="2">The sequence shown here is derived from an EMBL/GenBank/DDBJ whole genome shotgun (WGS) entry which is preliminary data.</text>
</comment>
<reference evidence="2 3" key="1">
    <citation type="submission" date="2024-11" db="EMBL/GenBank/DDBJ databases">
        <title>Adaptive evolution of stress response genes in parasites aligns with host niche diversity.</title>
        <authorList>
            <person name="Hahn C."/>
            <person name="Resl P."/>
        </authorList>
    </citation>
    <scope>NUCLEOTIDE SEQUENCE [LARGE SCALE GENOMIC DNA]</scope>
    <source>
        <strain evidence="2">EGGRZ-B1_66</strain>
        <tissue evidence="2">Body</tissue>
    </source>
</reference>
<sequence>MPELRDRSIAKQREAQEPKPLYKPKIAFSRKKEKLLKKKAKREAKIEKFGNDAVQKIVPIVFGAKSIAQQQPVSSKKKRKVIELDRAEYEELDEDYREYKKSRGSKKSKSQDDNLSD</sequence>
<dbReference type="Proteomes" id="UP001626550">
    <property type="component" value="Unassembled WGS sequence"/>
</dbReference>
<feature type="region of interest" description="Disordered" evidence="1">
    <location>
        <begin position="1"/>
        <end position="24"/>
    </location>
</feature>
<keyword evidence="3" id="KW-1185">Reference proteome</keyword>
<evidence type="ECO:0000313" key="3">
    <source>
        <dbReference type="Proteomes" id="UP001626550"/>
    </source>
</evidence>
<gene>
    <name evidence="2" type="ORF">Ciccas_004292</name>
</gene>
<proteinExistence type="predicted"/>
<evidence type="ECO:0000256" key="1">
    <source>
        <dbReference type="SAM" id="MobiDB-lite"/>
    </source>
</evidence>
<protein>
    <submittedName>
        <fullName evidence="2">Uncharacterized protein</fullName>
    </submittedName>
</protein>
<dbReference type="AlphaFoldDB" id="A0ABD2QC02"/>